<accession>A0ABW2R138</accession>
<organism evidence="1 2">
    <name type="scientific">Iodobacter arcticus</name>
    <dbReference type="NCBI Taxonomy" id="590593"/>
    <lineage>
        <taxon>Bacteria</taxon>
        <taxon>Pseudomonadati</taxon>
        <taxon>Pseudomonadota</taxon>
        <taxon>Betaproteobacteria</taxon>
        <taxon>Neisseriales</taxon>
        <taxon>Chitinibacteraceae</taxon>
        <taxon>Iodobacter</taxon>
    </lineage>
</organism>
<proteinExistence type="predicted"/>
<reference evidence="2" key="1">
    <citation type="journal article" date="2019" name="Int. J. Syst. Evol. Microbiol.">
        <title>The Global Catalogue of Microorganisms (GCM) 10K type strain sequencing project: providing services to taxonomists for standard genome sequencing and annotation.</title>
        <authorList>
            <consortium name="The Broad Institute Genomics Platform"/>
            <consortium name="The Broad Institute Genome Sequencing Center for Infectious Disease"/>
            <person name="Wu L."/>
            <person name="Ma J."/>
        </authorList>
    </citation>
    <scope>NUCLEOTIDE SEQUENCE [LARGE SCALE GENOMIC DNA]</scope>
    <source>
        <strain evidence="2">CCUG 62945</strain>
    </source>
</reference>
<name>A0ABW2R138_9NEIS</name>
<protein>
    <submittedName>
        <fullName evidence="1">Uncharacterized protein</fullName>
    </submittedName>
</protein>
<gene>
    <name evidence="1" type="ORF">ACFQNF_16775</name>
</gene>
<dbReference type="Proteomes" id="UP001596473">
    <property type="component" value="Unassembled WGS sequence"/>
</dbReference>
<evidence type="ECO:0000313" key="2">
    <source>
        <dbReference type="Proteomes" id="UP001596473"/>
    </source>
</evidence>
<dbReference type="RefSeq" id="WP_380189067.1">
    <property type="nucleotide sequence ID" value="NZ_JBHTBQ010000035.1"/>
</dbReference>
<dbReference type="EMBL" id="JBHTBQ010000035">
    <property type="protein sequence ID" value="MFC7421519.1"/>
    <property type="molecule type" value="Genomic_DNA"/>
</dbReference>
<comment type="caution">
    <text evidence="1">The sequence shown here is derived from an EMBL/GenBank/DDBJ whole genome shotgun (WGS) entry which is preliminary data.</text>
</comment>
<keyword evidence="2" id="KW-1185">Reference proteome</keyword>
<evidence type="ECO:0000313" key="1">
    <source>
        <dbReference type="EMBL" id="MFC7421519.1"/>
    </source>
</evidence>
<sequence length="45" mass="5184">MQSDPYQGGRTAPKFYSIAYEFFAERMQAGRLLPGKQDMIYFLGC</sequence>